<keyword evidence="5" id="KW-1185">Reference proteome</keyword>
<dbReference type="Gene3D" id="4.10.60.10">
    <property type="entry name" value="Zinc finger, CCHC-type"/>
    <property type="match status" value="1"/>
</dbReference>
<evidence type="ECO:0000259" key="3">
    <source>
        <dbReference type="PROSITE" id="PS50158"/>
    </source>
</evidence>
<evidence type="ECO:0000256" key="1">
    <source>
        <dbReference type="PROSITE-ProRule" id="PRU00047"/>
    </source>
</evidence>
<feature type="region of interest" description="Disordered" evidence="2">
    <location>
        <begin position="37"/>
        <end position="111"/>
    </location>
</feature>
<dbReference type="InterPro" id="IPR001878">
    <property type="entry name" value="Znf_CCHC"/>
</dbReference>
<reference evidence="4 5" key="1">
    <citation type="submission" date="2019-08" db="EMBL/GenBank/DDBJ databases">
        <title>A chromosome-level genome assembly, high-density linkage maps, and genome scans reveal the genomic architecture of hybrid incompatibilities underlying speciation via character displacement in darters (Percidae: Etheostominae).</title>
        <authorList>
            <person name="Moran R.L."/>
            <person name="Catchen J.M."/>
            <person name="Fuller R.C."/>
        </authorList>
    </citation>
    <scope>NUCLEOTIDE SEQUENCE [LARGE SCALE GENOMIC DNA]</scope>
    <source>
        <strain evidence="4">EspeVRDwgs_2016</strain>
        <tissue evidence="4">Muscle</tissue>
    </source>
</reference>
<feature type="compositionally biased region" description="Gly residues" evidence="2">
    <location>
        <begin position="70"/>
        <end position="81"/>
    </location>
</feature>
<evidence type="ECO:0000313" key="4">
    <source>
        <dbReference type="EMBL" id="KAA8582406.1"/>
    </source>
</evidence>
<dbReference type="Proteomes" id="UP000327493">
    <property type="component" value="Chromosome 20"/>
</dbReference>
<keyword evidence="1" id="KW-0479">Metal-binding</keyword>
<evidence type="ECO:0000313" key="5">
    <source>
        <dbReference type="Proteomes" id="UP000327493"/>
    </source>
</evidence>
<gene>
    <name evidence="4" type="ORF">FQN60_009146</name>
</gene>
<proteinExistence type="predicted"/>
<keyword evidence="1" id="KW-0862">Zinc</keyword>
<dbReference type="GO" id="GO:0003676">
    <property type="term" value="F:nucleic acid binding"/>
    <property type="evidence" value="ECO:0007669"/>
    <property type="project" value="InterPro"/>
</dbReference>
<sequence>MECTNDRKCNLCGETKHLFRDCPKSFANKLKTAAKITEKEQNGGQDKSVRELIEEAGLENSNLPPNPVTGGEGSGEVGEGEGPATAPPVVNKEEEVPMQAEGGASPVVSSE</sequence>
<dbReference type="EMBL" id="VOFY01000020">
    <property type="protein sequence ID" value="KAA8582406.1"/>
    <property type="molecule type" value="Genomic_DNA"/>
</dbReference>
<evidence type="ECO:0000256" key="2">
    <source>
        <dbReference type="SAM" id="MobiDB-lite"/>
    </source>
</evidence>
<feature type="compositionally biased region" description="Basic and acidic residues" evidence="2">
    <location>
        <begin position="37"/>
        <end position="53"/>
    </location>
</feature>
<dbReference type="GO" id="GO:0008270">
    <property type="term" value="F:zinc ion binding"/>
    <property type="evidence" value="ECO:0007669"/>
    <property type="project" value="UniProtKB-KW"/>
</dbReference>
<dbReference type="InterPro" id="IPR036875">
    <property type="entry name" value="Znf_CCHC_sf"/>
</dbReference>
<dbReference type="AlphaFoldDB" id="A0A5J5CP50"/>
<keyword evidence="1" id="KW-0863">Zinc-finger</keyword>
<dbReference type="PROSITE" id="PS50158">
    <property type="entry name" value="ZF_CCHC"/>
    <property type="match status" value="1"/>
</dbReference>
<name>A0A5J5CP50_9PERO</name>
<accession>A0A5J5CP50</accession>
<feature type="domain" description="CCHC-type" evidence="3">
    <location>
        <begin position="7"/>
        <end position="24"/>
    </location>
</feature>
<protein>
    <recommendedName>
        <fullName evidence="3">CCHC-type domain-containing protein</fullName>
    </recommendedName>
</protein>
<dbReference type="SUPFAM" id="SSF57756">
    <property type="entry name" value="Retrovirus zinc finger-like domains"/>
    <property type="match status" value="1"/>
</dbReference>
<comment type="caution">
    <text evidence="4">The sequence shown here is derived from an EMBL/GenBank/DDBJ whole genome shotgun (WGS) entry which is preliminary data.</text>
</comment>
<organism evidence="4 5">
    <name type="scientific">Etheostoma spectabile</name>
    <name type="common">orangethroat darter</name>
    <dbReference type="NCBI Taxonomy" id="54343"/>
    <lineage>
        <taxon>Eukaryota</taxon>
        <taxon>Metazoa</taxon>
        <taxon>Chordata</taxon>
        <taxon>Craniata</taxon>
        <taxon>Vertebrata</taxon>
        <taxon>Euteleostomi</taxon>
        <taxon>Actinopterygii</taxon>
        <taxon>Neopterygii</taxon>
        <taxon>Teleostei</taxon>
        <taxon>Neoteleostei</taxon>
        <taxon>Acanthomorphata</taxon>
        <taxon>Eupercaria</taxon>
        <taxon>Perciformes</taxon>
        <taxon>Percoidei</taxon>
        <taxon>Percidae</taxon>
        <taxon>Etheostomatinae</taxon>
        <taxon>Etheostoma</taxon>
    </lineage>
</organism>